<dbReference type="InterPro" id="IPR043132">
    <property type="entry name" value="BCAT-like_C"/>
</dbReference>
<dbReference type="RefSeq" id="WP_306350920.1">
    <property type="nucleotide sequence ID" value="NZ_JASAWV010000002.1"/>
</dbReference>
<dbReference type="AlphaFoldDB" id="A0AAW8C9Q8"/>
<keyword evidence="2" id="KW-1185">Reference proteome</keyword>
<dbReference type="InterPro" id="IPR043131">
    <property type="entry name" value="BCAT-like_N"/>
</dbReference>
<accession>A0AAW8C9Q8</accession>
<name>A0AAW8C9Q8_9PAST</name>
<dbReference type="SUPFAM" id="SSF56752">
    <property type="entry name" value="D-aminoacid aminotransferase-like PLP-dependent enzymes"/>
    <property type="match status" value="1"/>
</dbReference>
<proteinExistence type="predicted"/>
<reference evidence="1 2" key="1">
    <citation type="journal article" date="2023" name="Front. Microbiol.">
        <title>Phylogeography and host specificity of Pasteurellaceae pathogenic to sea-farmed fish in the north-east Atlantic.</title>
        <authorList>
            <person name="Gulla S."/>
            <person name="Colquhoun D.J."/>
            <person name="Olsen A.B."/>
            <person name="Spilsberg B."/>
            <person name="Lagesen K."/>
            <person name="Aakesson C.P."/>
            <person name="Strom S."/>
            <person name="Manji F."/>
            <person name="Birkbeck T.H."/>
            <person name="Nilsen H.K."/>
        </authorList>
    </citation>
    <scope>NUCLEOTIDE SEQUENCE [LARGE SCALE GENOMIC DNA]</scope>
    <source>
        <strain evidence="1 2">NVIB3131</strain>
    </source>
</reference>
<gene>
    <name evidence="1" type="ORF">QJU57_01750</name>
</gene>
<dbReference type="Proteomes" id="UP001226020">
    <property type="component" value="Unassembled WGS sequence"/>
</dbReference>
<dbReference type="InterPro" id="IPR036038">
    <property type="entry name" value="Aminotransferase-like"/>
</dbReference>
<organism evidence="1 2">
    <name type="scientific">Phocoenobacter atlanticus subsp. atlanticus</name>
    <dbReference type="NCBI Taxonomy" id="3061285"/>
    <lineage>
        <taxon>Bacteria</taxon>
        <taxon>Pseudomonadati</taxon>
        <taxon>Pseudomonadota</taxon>
        <taxon>Gammaproteobacteria</taxon>
        <taxon>Pasteurellales</taxon>
        <taxon>Pasteurellaceae</taxon>
        <taxon>Phocoenobacter</taxon>
        <taxon>Phocoenobacter atlanticus</taxon>
    </lineage>
</organism>
<dbReference type="InterPro" id="IPR001544">
    <property type="entry name" value="Aminotrans_IV"/>
</dbReference>
<dbReference type="Gene3D" id="3.30.470.10">
    <property type="match status" value="1"/>
</dbReference>
<keyword evidence="1" id="KW-0032">Aminotransferase</keyword>
<dbReference type="GO" id="GO:0008483">
    <property type="term" value="F:transaminase activity"/>
    <property type="evidence" value="ECO:0007669"/>
    <property type="project" value="UniProtKB-KW"/>
</dbReference>
<sequence>MCQFPLFETLSIVDGKIQNLKYHQQRVDYAIKYYFNSKQAVRFFSEFTIPNKFQQGQVRCRIDYNATDFNCRFSFYTPKKIDSFQCVYTQNLDYQFKYANREKLDNLKRQNSDEVIIINNDFVTDCTIGNLIFLKQNQWYSSNHYLLKGTQLSYLVDQQKVQLIDIPVEKIAEFEKIMMINALNPFDENNTMTIDCIKI</sequence>
<dbReference type="EMBL" id="JASAXT010000002">
    <property type="protein sequence ID" value="MDP8147800.1"/>
    <property type="molecule type" value="Genomic_DNA"/>
</dbReference>
<protein>
    <submittedName>
        <fullName evidence="1">Aminotransferase class IV family protein</fullName>
    </submittedName>
</protein>
<comment type="caution">
    <text evidence="1">The sequence shown here is derived from an EMBL/GenBank/DDBJ whole genome shotgun (WGS) entry which is preliminary data.</text>
</comment>
<keyword evidence="1" id="KW-0808">Transferase</keyword>
<evidence type="ECO:0000313" key="1">
    <source>
        <dbReference type="EMBL" id="MDP8147800.1"/>
    </source>
</evidence>
<dbReference type="Pfam" id="PF01063">
    <property type="entry name" value="Aminotran_4"/>
    <property type="match status" value="1"/>
</dbReference>
<evidence type="ECO:0000313" key="2">
    <source>
        <dbReference type="Proteomes" id="UP001226020"/>
    </source>
</evidence>
<dbReference type="Gene3D" id="3.20.10.10">
    <property type="entry name" value="D-amino Acid Aminotransferase, subunit A, domain 2"/>
    <property type="match status" value="1"/>
</dbReference>